<evidence type="ECO:0000313" key="1">
    <source>
        <dbReference type="EMBL" id="MBA0550378.1"/>
    </source>
</evidence>
<gene>
    <name evidence="1" type="ORF">Golob_021332</name>
</gene>
<sequence>MAWVRFPSLSRVFYKRKILEEIESLIGKCNALNMSRYQQFAFNVTDMAMSMISAFTKNRLQRAQ</sequence>
<protein>
    <recommendedName>
        <fullName evidence="3">DUF4283 domain-containing protein</fullName>
    </recommendedName>
</protein>
<proteinExistence type="predicted"/>
<evidence type="ECO:0000313" key="2">
    <source>
        <dbReference type="Proteomes" id="UP000593572"/>
    </source>
</evidence>
<name>A0A7J8LD65_9ROSI</name>
<reference evidence="1 2" key="1">
    <citation type="journal article" date="2019" name="Genome Biol. Evol.">
        <title>Insights into the evolution of the New World diploid cottons (Gossypium, subgenus Houzingenia) based on genome sequencing.</title>
        <authorList>
            <person name="Grover C.E."/>
            <person name="Arick M.A. 2nd"/>
            <person name="Thrash A."/>
            <person name="Conover J.L."/>
            <person name="Sanders W.S."/>
            <person name="Peterson D.G."/>
            <person name="Frelichowski J.E."/>
            <person name="Scheffler J.A."/>
            <person name="Scheffler B.E."/>
            <person name="Wendel J.F."/>
        </authorList>
    </citation>
    <scope>NUCLEOTIDE SEQUENCE [LARGE SCALE GENOMIC DNA]</scope>
    <source>
        <strain evidence="1">157</strain>
        <tissue evidence="1">Leaf</tissue>
    </source>
</reference>
<keyword evidence="2" id="KW-1185">Reference proteome</keyword>
<dbReference type="AlphaFoldDB" id="A0A7J8LD65"/>
<evidence type="ECO:0008006" key="3">
    <source>
        <dbReference type="Google" id="ProtNLM"/>
    </source>
</evidence>
<dbReference type="Proteomes" id="UP000593572">
    <property type="component" value="Unassembled WGS sequence"/>
</dbReference>
<accession>A0A7J8LD65</accession>
<feature type="non-terminal residue" evidence="1">
    <location>
        <position position="64"/>
    </location>
</feature>
<comment type="caution">
    <text evidence="1">The sequence shown here is derived from an EMBL/GenBank/DDBJ whole genome shotgun (WGS) entry which is preliminary data.</text>
</comment>
<dbReference type="EMBL" id="JABEZX010000002">
    <property type="protein sequence ID" value="MBA0550378.1"/>
    <property type="molecule type" value="Genomic_DNA"/>
</dbReference>
<organism evidence="1 2">
    <name type="scientific">Gossypium lobatum</name>
    <dbReference type="NCBI Taxonomy" id="34289"/>
    <lineage>
        <taxon>Eukaryota</taxon>
        <taxon>Viridiplantae</taxon>
        <taxon>Streptophyta</taxon>
        <taxon>Embryophyta</taxon>
        <taxon>Tracheophyta</taxon>
        <taxon>Spermatophyta</taxon>
        <taxon>Magnoliopsida</taxon>
        <taxon>eudicotyledons</taxon>
        <taxon>Gunneridae</taxon>
        <taxon>Pentapetalae</taxon>
        <taxon>rosids</taxon>
        <taxon>malvids</taxon>
        <taxon>Malvales</taxon>
        <taxon>Malvaceae</taxon>
        <taxon>Malvoideae</taxon>
        <taxon>Gossypium</taxon>
    </lineage>
</organism>